<evidence type="ECO:0000313" key="1">
    <source>
        <dbReference type="EMBL" id="GKX66922.1"/>
    </source>
</evidence>
<dbReference type="Proteomes" id="UP001058074">
    <property type="component" value="Unassembled WGS sequence"/>
</dbReference>
<gene>
    <name evidence="1" type="ORF">rsdtw13_21800</name>
</gene>
<sequence length="54" mass="6248">MIKIAKKTLLKESVDYDEPTKNVVNLTEEQMNEFGMKSCQYTGKCNCKCKNKNK</sequence>
<accession>A0ACB5RCD1</accession>
<organism evidence="1 2">
    <name type="scientific">Inconstantimicrobium mannanitabidum</name>
    <dbReference type="NCBI Taxonomy" id="1604901"/>
    <lineage>
        <taxon>Bacteria</taxon>
        <taxon>Bacillati</taxon>
        <taxon>Bacillota</taxon>
        <taxon>Clostridia</taxon>
        <taxon>Eubacteriales</taxon>
        <taxon>Clostridiaceae</taxon>
        <taxon>Inconstantimicrobium</taxon>
    </lineage>
</organism>
<keyword evidence="2" id="KW-1185">Reference proteome</keyword>
<protein>
    <submittedName>
        <fullName evidence="1">Uncharacterized protein</fullName>
    </submittedName>
</protein>
<proteinExistence type="predicted"/>
<evidence type="ECO:0000313" key="2">
    <source>
        <dbReference type="Proteomes" id="UP001058074"/>
    </source>
</evidence>
<dbReference type="EMBL" id="BROD01000001">
    <property type="protein sequence ID" value="GKX66922.1"/>
    <property type="molecule type" value="Genomic_DNA"/>
</dbReference>
<comment type="caution">
    <text evidence="1">The sequence shown here is derived from an EMBL/GenBank/DDBJ whole genome shotgun (WGS) entry which is preliminary data.</text>
</comment>
<reference evidence="1" key="1">
    <citation type="journal article" date="2025" name="Int. J. Syst. Evol. Microbiol.">
        <title>Inconstantimicrobium mannanitabidum sp. nov., a novel member of the family Clostridiaceae isolated from anoxic soil under the treatment of reductive soil disinfestation.</title>
        <authorList>
            <person name="Ueki A."/>
            <person name="Tonouchi A."/>
            <person name="Honma S."/>
            <person name="Kaku N."/>
            <person name="Ueki K."/>
        </authorList>
    </citation>
    <scope>NUCLEOTIDE SEQUENCE</scope>
    <source>
        <strain evidence="1">TW13</strain>
    </source>
</reference>
<name>A0ACB5RCD1_9CLOT</name>